<dbReference type="Proteomes" id="UP000622448">
    <property type="component" value="Unassembled WGS sequence"/>
</dbReference>
<gene>
    <name evidence="5" type="ORF">H8S61_08460</name>
</gene>
<dbReference type="PANTHER" id="PTHR44688:SF16">
    <property type="entry name" value="DNA-BINDING TRANSCRIPTIONAL ACTIVATOR DEVR_DOSR"/>
    <property type="match status" value="1"/>
</dbReference>
<dbReference type="SUPFAM" id="SSF46894">
    <property type="entry name" value="C-terminal effector domain of the bipartite response regulators"/>
    <property type="match status" value="1"/>
</dbReference>
<reference evidence="5 6" key="1">
    <citation type="submission" date="2020-08" db="EMBL/GenBank/DDBJ databases">
        <title>Genome public.</title>
        <authorList>
            <person name="Liu C."/>
            <person name="Sun Q."/>
        </authorList>
    </citation>
    <scope>NUCLEOTIDE SEQUENCE [LARGE SCALE GENOMIC DNA]</scope>
    <source>
        <strain evidence="5 6">NSJ-70</strain>
    </source>
</reference>
<keyword evidence="2" id="KW-0238">DNA-binding</keyword>
<sequence>MLAPLDPAALSILALLILVPGMYFFATSDHPTEVIVDAEDVLQRRLDRIVDVAGLTAREREILELWVTGHRLDYVAESLFISKNTVKTHLRHIYQKTQTGNKEELLVLFEQQA</sequence>
<proteinExistence type="predicted"/>
<dbReference type="InterPro" id="IPR000792">
    <property type="entry name" value="Tscrpt_reg_LuxR_C"/>
</dbReference>
<dbReference type="SMART" id="SM00421">
    <property type="entry name" value="HTH_LUXR"/>
    <property type="match status" value="1"/>
</dbReference>
<keyword evidence="3" id="KW-0804">Transcription</keyword>
<dbReference type="EMBL" id="JACOOA010000003">
    <property type="protein sequence ID" value="MBC5584226.1"/>
    <property type="molecule type" value="Genomic_DNA"/>
</dbReference>
<dbReference type="PROSITE" id="PS50043">
    <property type="entry name" value="HTH_LUXR_2"/>
    <property type="match status" value="1"/>
</dbReference>
<comment type="caution">
    <text evidence="5">The sequence shown here is derived from an EMBL/GenBank/DDBJ whole genome shotgun (WGS) entry which is preliminary data.</text>
</comment>
<feature type="domain" description="HTH luxR-type" evidence="4">
    <location>
        <begin position="48"/>
        <end position="113"/>
    </location>
</feature>
<evidence type="ECO:0000256" key="2">
    <source>
        <dbReference type="ARBA" id="ARBA00023125"/>
    </source>
</evidence>
<accession>A0ABR7BRJ4</accession>
<dbReference type="Gene3D" id="1.10.10.10">
    <property type="entry name" value="Winged helix-like DNA-binding domain superfamily/Winged helix DNA-binding domain"/>
    <property type="match status" value="1"/>
</dbReference>
<dbReference type="InterPro" id="IPR016032">
    <property type="entry name" value="Sig_transdc_resp-reg_C-effctor"/>
</dbReference>
<evidence type="ECO:0000256" key="3">
    <source>
        <dbReference type="ARBA" id="ARBA00023163"/>
    </source>
</evidence>
<protein>
    <submittedName>
        <fullName evidence="5">Helix-turn-helix transcriptional regulator</fullName>
    </submittedName>
</protein>
<evidence type="ECO:0000313" key="5">
    <source>
        <dbReference type="EMBL" id="MBC5584226.1"/>
    </source>
</evidence>
<evidence type="ECO:0000313" key="6">
    <source>
        <dbReference type="Proteomes" id="UP000622448"/>
    </source>
</evidence>
<name>A0ABR7BRJ4_9ACTN</name>
<evidence type="ECO:0000256" key="1">
    <source>
        <dbReference type="ARBA" id="ARBA00023015"/>
    </source>
</evidence>
<dbReference type="InterPro" id="IPR036388">
    <property type="entry name" value="WH-like_DNA-bd_sf"/>
</dbReference>
<dbReference type="Pfam" id="PF00196">
    <property type="entry name" value="GerE"/>
    <property type="match status" value="1"/>
</dbReference>
<keyword evidence="1" id="KW-0805">Transcription regulation</keyword>
<evidence type="ECO:0000259" key="4">
    <source>
        <dbReference type="PROSITE" id="PS50043"/>
    </source>
</evidence>
<keyword evidence="6" id="KW-1185">Reference proteome</keyword>
<dbReference type="PANTHER" id="PTHR44688">
    <property type="entry name" value="DNA-BINDING TRANSCRIPTIONAL ACTIVATOR DEVR_DOSR"/>
    <property type="match status" value="1"/>
</dbReference>
<dbReference type="PRINTS" id="PR00038">
    <property type="entry name" value="HTHLUXR"/>
</dbReference>
<dbReference type="CDD" id="cd06170">
    <property type="entry name" value="LuxR_C_like"/>
    <property type="match status" value="1"/>
</dbReference>
<organism evidence="5 6">
    <name type="scientific">Eggerthella hominis</name>
    <dbReference type="NCBI Taxonomy" id="2763043"/>
    <lineage>
        <taxon>Bacteria</taxon>
        <taxon>Bacillati</taxon>
        <taxon>Actinomycetota</taxon>
        <taxon>Coriobacteriia</taxon>
        <taxon>Eggerthellales</taxon>
        <taxon>Eggerthellaceae</taxon>
        <taxon>Eggerthella</taxon>
    </lineage>
</organism>